<gene>
    <name evidence="1" type="primary">Bm11789</name>
    <name evidence="1" type="ORF">BM_Bm11789</name>
</gene>
<reference evidence="1" key="2">
    <citation type="submission" date="2012-12" db="EMBL/GenBank/DDBJ databases">
        <authorList>
            <consortium name="WormBase Consortium"/>
            <person name="Ghedin E."/>
            <person name="Paulini M."/>
        </authorList>
    </citation>
    <scope>NUCLEOTIDE SEQUENCE</scope>
    <source>
        <strain evidence="1">FR3</strain>
    </source>
</reference>
<dbReference type="EMBL" id="LN860365">
    <property type="protein sequence ID" value="CDQ07496.1"/>
    <property type="molecule type" value="Genomic_DNA"/>
</dbReference>
<sequence length="67" mass="7327">MYVTVWIKRCQLPSAAMSKGNTRLCAFTCAAFPLRESSGPGIAVLLANPWLRNPEHTLQGPLDSIPE</sequence>
<accession>A0A1I9GA98</accession>
<evidence type="ECO:0000313" key="1">
    <source>
        <dbReference type="EMBL" id="CDQ07496.1"/>
    </source>
</evidence>
<protein>
    <submittedName>
        <fullName evidence="1">Bm11789</fullName>
    </submittedName>
</protein>
<name>A0A1I9GA98_BRUMA</name>
<organism evidence="1">
    <name type="scientific">Brugia malayi</name>
    <name type="common">Filarial nematode worm</name>
    <dbReference type="NCBI Taxonomy" id="6279"/>
    <lineage>
        <taxon>Eukaryota</taxon>
        <taxon>Metazoa</taxon>
        <taxon>Ecdysozoa</taxon>
        <taxon>Nematoda</taxon>
        <taxon>Chromadorea</taxon>
        <taxon>Rhabditida</taxon>
        <taxon>Spirurina</taxon>
        <taxon>Spiruromorpha</taxon>
        <taxon>Filarioidea</taxon>
        <taxon>Onchocercidae</taxon>
        <taxon>Brugia</taxon>
    </lineage>
</organism>
<proteinExistence type="predicted"/>
<dbReference type="AlphaFoldDB" id="A0A1I9GA98"/>
<reference evidence="1" key="1">
    <citation type="journal article" date="2007" name="Science">
        <title>Draft genome of the filarial nematode parasite Brugia malayi.</title>
        <authorList>
            <person name="Ghedin E."/>
            <person name="Wang S."/>
            <person name="Spiro D."/>
            <person name="Caler E."/>
            <person name="Zhao Q."/>
            <person name="Crabtree J."/>
            <person name="Allen J.E."/>
            <person name="Delcher A.L."/>
            <person name="Guiliano D.B."/>
            <person name="Miranda-Saavedra D."/>
            <person name="Angiuoli S.V."/>
            <person name="Creasy T."/>
            <person name="Amedeo P."/>
            <person name="Haas B."/>
            <person name="El-Sayed N.M."/>
            <person name="Wortman J.R."/>
            <person name="Feldblyum T."/>
            <person name="Tallon L."/>
            <person name="Schatz M."/>
            <person name="Shumway M."/>
            <person name="Koo H."/>
            <person name="Salzberg S.L."/>
            <person name="Schobel S."/>
            <person name="Pertea M."/>
            <person name="Pop M."/>
            <person name="White O."/>
            <person name="Barton G.J."/>
            <person name="Carlow C.K."/>
            <person name="Crawford M.J."/>
            <person name="Daub J."/>
            <person name="Dimmic M.W."/>
            <person name="Estes C.F."/>
            <person name="Foster J.M."/>
            <person name="Ganatra M."/>
            <person name="Gregory W.F."/>
            <person name="Johnson N.M."/>
            <person name="Jin J."/>
            <person name="Komuniecki R."/>
            <person name="Korf I."/>
            <person name="Kumar S."/>
            <person name="Laney S."/>
            <person name="Li B.W."/>
            <person name="Li W."/>
            <person name="Lindblom T.H."/>
            <person name="Lustigman S."/>
            <person name="Ma D."/>
            <person name="Maina C.V."/>
            <person name="Martin D.M."/>
            <person name="McCarter J.P."/>
            <person name="McReynolds L."/>
            <person name="Mitreva M."/>
            <person name="Nutman T.B."/>
            <person name="Parkinson J."/>
            <person name="Peregrin-Alvarez J.M."/>
            <person name="Poole C."/>
            <person name="Ren Q."/>
            <person name="Saunders L."/>
            <person name="Sluder A.E."/>
            <person name="Smith K."/>
            <person name="Stanke M."/>
            <person name="Unnasch T.R."/>
            <person name="Ware J."/>
            <person name="Wei A.D."/>
            <person name="Weil G."/>
            <person name="Williams D.J."/>
            <person name="Zhang Y."/>
            <person name="Williams S.A."/>
            <person name="Fraser-Liggett C."/>
            <person name="Slatko B."/>
            <person name="Blaxter M.L."/>
            <person name="Scott A.L."/>
        </authorList>
    </citation>
    <scope>NUCLEOTIDE SEQUENCE</scope>
    <source>
        <strain evidence="1">FR3</strain>
    </source>
</reference>